<keyword evidence="8" id="KW-0625">Polysaccharide transport</keyword>
<protein>
    <submittedName>
        <fullName evidence="17">Periplasmic protein</fullName>
    </submittedName>
</protein>
<comment type="similarity">
    <text evidence="2">Belongs to the BexD/CtrA/VexA family.</text>
</comment>
<keyword evidence="11" id="KW-0472">Membrane</keyword>
<evidence type="ECO:0000313" key="17">
    <source>
        <dbReference type="EMBL" id="GAN33081.1"/>
    </source>
</evidence>
<evidence type="ECO:0000256" key="11">
    <source>
        <dbReference type="ARBA" id="ARBA00023136"/>
    </source>
</evidence>
<evidence type="ECO:0000259" key="15">
    <source>
        <dbReference type="Pfam" id="PF02563"/>
    </source>
</evidence>
<reference evidence="18" key="1">
    <citation type="journal article" date="2015" name="Genome Announc.">
        <title>Draft Genome Sequence of an Anaerobic Ammonium-Oxidizing Bacterium, "Candidatus Brocadia sinica".</title>
        <authorList>
            <person name="Oshiki M."/>
            <person name="Shinyako-Hata K."/>
            <person name="Satoh H."/>
            <person name="Okabe S."/>
        </authorList>
    </citation>
    <scope>NUCLEOTIDE SEQUENCE [LARGE SCALE GENOMIC DNA]</scope>
    <source>
        <strain evidence="18">JPN1</strain>
    </source>
</reference>
<sequence>MIAVSCATTQKPAKEEVDAKPSETEKDVVVSEFILGVGDEVELTVYRHDDLNKKVRIPPDGINTFPLIGEIHTKGTSIHQLRGKIKESLSAYLIDPQVSLEITSFKGQKIFILGEVHSPGVYQVDTPTTIIEAIAKAGGYTLDGKYNSIVLIRGGPEKPELKRLDLKKTFATGDLSQNVFLKSGDVVYVPRTFISDVDRFFKHFENIVRPLAWTEQGILLGDRIDEEVFHGRIDVSRTPIVISPP</sequence>
<evidence type="ECO:0000256" key="7">
    <source>
        <dbReference type="ARBA" id="ARBA00022729"/>
    </source>
</evidence>
<comment type="caution">
    <text evidence="17">The sequence shown here is derived from an EMBL/GenBank/DDBJ whole genome shotgun (WGS) entry which is preliminary data.</text>
</comment>
<proteinExistence type="inferred from homology"/>
<dbReference type="Pfam" id="PF02563">
    <property type="entry name" value="Poly_export"/>
    <property type="match status" value="1"/>
</dbReference>
<accession>A0ABQ0JWM1</accession>
<evidence type="ECO:0000256" key="2">
    <source>
        <dbReference type="ARBA" id="ARBA00009450"/>
    </source>
</evidence>
<keyword evidence="4" id="KW-1134">Transmembrane beta strand</keyword>
<evidence type="ECO:0000256" key="10">
    <source>
        <dbReference type="ARBA" id="ARBA00023114"/>
    </source>
</evidence>
<evidence type="ECO:0000256" key="8">
    <source>
        <dbReference type="ARBA" id="ARBA00023047"/>
    </source>
</evidence>
<evidence type="ECO:0000256" key="6">
    <source>
        <dbReference type="ARBA" id="ARBA00022692"/>
    </source>
</evidence>
<dbReference type="PANTHER" id="PTHR33619:SF3">
    <property type="entry name" value="POLYSACCHARIDE EXPORT PROTEIN GFCE-RELATED"/>
    <property type="match status" value="1"/>
</dbReference>
<keyword evidence="3" id="KW-0813">Transport</keyword>
<keyword evidence="18" id="KW-1185">Reference proteome</keyword>
<evidence type="ECO:0000256" key="13">
    <source>
        <dbReference type="ARBA" id="ARBA00023237"/>
    </source>
</evidence>
<evidence type="ECO:0000256" key="1">
    <source>
        <dbReference type="ARBA" id="ARBA00004571"/>
    </source>
</evidence>
<dbReference type="EMBL" id="BAFN01000001">
    <property type="protein sequence ID" value="GAN33081.1"/>
    <property type="molecule type" value="Genomic_DNA"/>
</dbReference>
<keyword evidence="5" id="KW-0762">Sugar transport</keyword>
<keyword evidence="14" id="KW-0449">Lipoprotein</keyword>
<dbReference type="InterPro" id="IPR049712">
    <property type="entry name" value="Poly_export"/>
</dbReference>
<keyword evidence="13" id="KW-0998">Cell outer membrane</keyword>
<evidence type="ECO:0000313" key="18">
    <source>
        <dbReference type="Proteomes" id="UP000032309"/>
    </source>
</evidence>
<evidence type="ECO:0000256" key="9">
    <source>
        <dbReference type="ARBA" id="ARBA00023065"/>
    </source>
</evidence>
<evidence type="ECO:0000256" key="4">
    <source>
        <dbReference type="ARBA" id="ARBA00022452"/>
    </source>
</evidence>
<dbReference type="InterPro" id="IPR054765">
    <property type="entry name" value="SLBB_dom"/>
</dbReference>
<comment type="subcellular location">
    <subcellularLocation>
        <location evidence="1">Cell outer membrane</location>
        <topology evidence="1">Multi-pass membrane protein</topology>
    </subcellularLocation>
</comment>
<organism evidence="17 18">
    <name type="scientific">Candidatus Brocadia sinica JPN1</name>
    <dbReference type="NCBI Taxonomy" id="1197129"/>
    <lineage>
        <taxon>Bacteria</taxon>
        <taxon>Pseudomonadati</taxon>
        <taxon>Planctomycetota</taxon>
        <taxon>Candidatus Brocadiia</taxon>
        <taxon>Candidatus Brocadiales</taxon>
        <taxon>Candidatus Brocadiaceae</taxon>
        <taxon>Candidatus Brocadia</taxon>
    </lineage>
</organism>
<dbReference type="Gene3D" id="3.10.560.10">
    <property type="entry name" value="Outer membrane lipoprotein wza domain like"/>
    <property type="match status" value="1"/>
</dbReference>
<keyword evidence="9" id="KW-0406">Ion transport</keyword>
<keyword evidence="12" id="KW-0564">Palmitate</keyword>
<evidence type="ECO:0000256" key="12">
    <source>
        <dbReference type="ARBA" id="ARBA00023139"/>
    </source>
</evidence>
<dbReference type="Pfam" id="PF22461">
    <property type="entry name" value="SLBB_2"/>
    <property type="match status" value="1"/>
</dbReference>
<feature type="domain" description="SLBB" evidence="16">
    <location>
        <begin position="108"/>
        <end position="189"/>
    </location>
</feature>
<dbReference type="PANTHER" id="PTHR33619">
    <property type="entry name" value="POLYSACCHARIDE EXPORT PROTEIN GFCE-RELATED"/>
    <property type="match status" value="1"/>
</dbReference>
<evidence type="ECO:0000256" key="14">
    <source>
        <dbReference type="ARBA" id="ARBA00023288"/>
    </source>
</evidence>
<keyword evidence="7" id="KW-0732">Signal</keyword>
<name>A0ABQ0JWM1_9BACT</name>
<dbReference type="InterPro" id="IPR003715">
    <property type="entry name" value="Poly_export_N"/>
</dbReference>
<evidence type="ECO:0000256" key="5">
    <source>
        <dbReference type="ARBA" id="ARBA00022597"/>
    </source>
</evidence>
<dbReference type="Proteomes" id="UP000032309">
    <property type="component" value="Unassembled WGS sequence"/>
</dbReference>
<evidence type="ECO:0000259" key="16">
    <source>
        <dbReference type="Pfam" id="PF22461"/>
    </source>
</evidence>
<evidence type="ECO:0000256" key="3">
    <source>
        <dbReference type="ARBA" id="ARBA00022448"/>
    </source>
</evidence>
<keyword evidence="6" id="KW-0812">Transmembrane</keyword>
<keyword evidence="10" id="KW-0626">Porin</keyword>
<gene>
    <name evidence="17" type="ORF">BROSI_A1598</name>
</gene>
<feature type="domain" description="Polysaccharide export protein N-terminal" evidence="15">
    <location>
        <begin position="31"/>
        <end position="102"/>
    </location>
</feature>